<comment type="similarity">
    <text evidence="2">Belongs to the bacterial ribosomal protein bS18 family. Mitochondrion-specific ribosomal protein mS40 subfamily.</text>
</comment>
<keyword evidence="7" id="KW-0687">Ribonucleoprotein</keyword>
<evidence type="ECO:0000256" key="2">
    <source>
        <dbReference type="ARBA" id="ARBA00006136"/>
    </source>
</evidence>
<evidence type="ECO:0000256" key="5">
    <source>
        <dbReference type="ARBA" id="ARBA00022980"/>
    </source>
</evidence>
<dbReference type="EMBL" id="JAPWDV010000001">
    <property type="protein sequence ID" value="KAJ6222074.1"/>
    <property type="molecule type" value="Genomic_DNA"/>
</dbReference>
<dbReference type="Gene3D" id="4.10.640.10">
    <property type="entry name" value="Ribosomal protein S18"/>
    <property type="match status" value="1"/>
</dbReference>
<dbReference type="GO" id="GO:0003735">
    <property type="term" value="F:structural constituent of ribosome"/>
    <property type="evidence" value="ECO:0007669"/>
    <property type="project" value="InterPro"/>
</dbReference>
<comment type="caution">
    <text evidence="11">The sequence shown here is derived from an EMBL/GenBank/DDBJ whole genome shotgun (WGS) entry which is preliminary data.</text>
</comment>
<comment type="subcellular location">
    <subcellularLocation>
        <location evidence="1">Mitochondrion</location>
    </subcellularLocation>
</comment>
<evidence type="ECO:0000256" key="3">
    <source>
        <dbReference type="ARBA" id="ARBA00022553"/>
    </source>
</evidence>
<evidence type="ECO:0000256" key="10">
    <source>
        <dbReference type="ARBA" id="ARBA00035515"/>
    </source>
</evidence>
<dbReference type="InterPro" id="IPR001648">
    <property type="entry name" value="Ribosomal_bS18"/>
</dbReference>
<reference evidence="11" key="1">
    <citation type="submission" date="2022-12" db="EMBL/GenBank/DDBJ databases">
        <title>Genome assemblies of Blomia tropicalis.</title>
        <authorList>
            <person name="Cui Y."/>
        </authorList>
    </citation>
    <scope>NUCLEOTIDE SEQUENCE</scope>
    <source>
        <tissue evidence="11">Adult mites</tissue>
    </source>
</reference>
<keyword evidence="5" id="KW-0689">Ribosomal protein</keyword>
<dbReference type="GO" id="GO:0005739">
    <property type="term" value="C:mitochondrion"/>
    <property type="evidence" value="ECO:0007669"/>
    <property type="project" value="UniProtKB-SubCell"/>
</dbReference>
<dbReference type="GO" id="GO:1990904">
    <property type="term" value="C:ribonucleoprotein complex"/>
    <property type="evidence" value="ECO:0007669"/>
    <property type="project" value="UniProtKB-KW"/>
</dbReference>
<evidence type="ECO:0000256" key="8">
    <source>
        <dbReference type="ARBA" id="ARBA00032055"/>
    </source>
</evidence>
<dbReference type="Pfam" id="PF01084">
    <property type="entry name" value="Ribosomal_S18"/>
    <property type="match status" value="1"/>
</dbReference>
<evidence type="ECO:0000256" key="1">
    <source>
        <dbReference type="ARBA" id="ARBA00004173"/>
    </source>
</evidence>
<dbReference type="PANTHER" id="PTHR13329">
    <property type="entry name" value="MITOCHONDRIAL RIBOSOMAL PROTEIN S18B"/>
    <property type="match status" value="1"/>
</dbReference>
<dbReference type="InterPro" id="IPR040054">
    <property type="entry name" value="MRPS18B"/>
</dbReference>
<dbReference type="PANTHER" id="PTHR13329:SF2">
    <property type="entry name" value="SMALL RIBOSOMAL SUBUNIT PROTEIN MS40"/>
    <property type="match status" value="1"/>
</dbReference>
<organism evidence="11 12">
    <name type="scientific">Blomia tropicalis</name>
    <name type="common">Mite</name>
    <dbReference type="NCBI Taxonomy" id="40697"/>
    <lineage>
        <taxon>Eukaryota</taxon>
        <taxon>Metazoa</taxon>
        <taxon>Ecdysozoa</taxon>
        <taxon>Arthropoda</taxon>
        <taxon>Chelicerata</taxon>
        <taxon>Arachnida</taxon>
        <taxon>Acari</taxon>
        <taxon>Acariformes</taxon>
        <taxon>Sarcoptiformes</taxon>
        <taxon>Astigmata</taxon>
        <taxon>Glycyphagoidea</taxon>
        <taxon>Echimyopodidae</taxon>
        <taxon>Blomia</taxon>
    </lineage>
</organism>
<dbReference type="Proteomes" id="UP001142055">
    <property type="component" value="Chromosome 1"/>
</dbReference>
<dbReference type="AlphaFoldDB" id="A0A9Q0MAL2"/>
<evidence type="ECO:0000313" key="12">
    <source>
        <dbReference type="Proteomes" id="UP001142055"/>
    </source>
</evidence>
<evidence type="ECO:0000256" key="9">
    <source>
        <dbReference type="ARBA" id="ARBA00035130"/>
    </source>
</evidence>
<keyword evidence="4" id="KW-0809">Transit peptide</keyword>
<evidence type="ECO:0000256" key="7">
    <source>
        <dbReference type="ARBA" id="ARBA00023274"/>
    </source>
</evidence>
<proteinExistence type="inferred from homology"/>
<accession>A0A9Q0MAL2</accession>
<evidence type="ECO:0000256" key="6">
    <source>
        <dbReference type="ARBA" id="ARBA00023128"/>
    </source>
</evidence>
<dbReference type="SUPFAM" id="SSF46911">
    <property type="entry name" value="Ribosomal protein S18"/>
    <property type="match status" value="1"/>
</dbReference>
<protein>
    <recommendedName>
        <fullName evidence="9">Small ribosomal subunit protein mS40</fullName>
    </recommendedName>
    <alternativeName>
        <fullName evidence="8">28S ribosomal protein S18-2, mitochondrial</fullName>
    </alternativeName>
    <alternativeName>
        <fullName evidence="10">28S ribosomal protein S18b, mitochondrial</fullName>
    </alternativeName>
</protein>
<dbReference type="GO" id="GO:0005840">
    <property type="term" value="C:ribosome"/>
    <property type="evidence" value="ECO:0007669"/>
    <property type="project" value="UniProtKB-KW"/>
</dbReference>
<name>A0A9Q0MAL2_BLOTA</name>
<keyword evidence="3" id="KW-0597">Phosphoprotein</keyword>
<keyword evidence="12" id="KW-1185">Reference proteome</keyword>
<dbReference type="InterPro" id="IPR036870">
    <property type="entry name" value="Ribosomal_bS18_sf"/>
</dbReference>
<evidence type="ECO:0000313" key="11">
    <source>
        <dbReference type="EMBL" id="KAJ6222074.1"/>
    </source>
</evidence>
<keyword evidence="6" id="KW-0496">Mitochondrion</keyword>
<gene>
    <name evidence="11" type="ORF">RDWZM_000619</name>
</gene>
<evidence type="ECO:0000256" key="4">
    <source>
        <dbReference type="ARBA" id="ARBA00022946"/>
    </source>
</evidence>
<sequence length="384" mass="43667">MFASRQIINVCFNVSRQYVTLNSAHVTSIVRPTIFIPSIRKFSDEETDKENKNKKRYADESRDRRVPVDIDLSIQYMKSDAFKETYKDYKIWQLFRRNFKGAISPSKPRISCTENGFISTTNPCVICRDRYLVLDYKNIELLHHFISPHTGYVYPNTVICLCSEQYEKLCVAITLAKSYGLIDFDVPLREYDYNHHYESLPSNMIDLQKMMSVSGPIHGGSPSFKRNSIGLSTKIKGNANNHSNGKQTRKQVYKCNGQVQVQANTNASPIRFNNEQKIRFSPNPKSSIIKHRSTSTFKEIGQFNGTKHELDSQATDSFPLIEPILFAGSKSCATPSPSDLPKPPLTWMKKLPVTVLPLDLTLDSAVLAIGTEKDHLLKLKSIMK</sequence>
<dbReference type="GO" id="GO:0032543">
    <property type="term" value="P:mitochondrial translation"/>
    <property type="evidence" value="ECO:0007669"/>
    <property type="project" value="InterPro"/>
</dbReference>